<reference evidence="7 8" key="1">
    <citation type="submission" date="2018-06" db="EMBL/GenBank/DDBJ databases">
        <authorList>
            <consortium name="Pathogen Informatics"/>
            <person name="Doyle S."/>
        </authorList>
    </citation>
    <scope>NUCLEOTIDE SEQUENCE [LARGE SCALE GENOMIC DNA]</scope>
    <source>
        <strain evidence="7 8">NCTC12961</strain>
    </source>
</reference>
<evidence type="ECO:0000256" key="2">
    <source>
        <dbReference type="ARBA" id="ARBA00006676"/>
    </source>
</evidence>
<dbReference type="GO" id="GO:0046872">
    <property type="term" value="F:metal ion binding"/>
    <property type="evidence" value="ECO:0007669"/>
    <property type="project" value="UniProtKB-KW"/>
</dbReference>
<dbReference type="SUPFAM" id="SSF51556">
    <property type="entry name" value="Metallo-dependent hydrolases"/>
    <property type="match status" value="1"/>
</dbReference>
<keyword evidence="5" id="KW-0862">Zinc</keyword>
<dbReference type="Proteomes" id="UP000248897">
    <property type="component" value="Chromosome 1"/>
</dbReference>
<evidence type="ECO:0000259" key="6">
    <source>
        <dbReference type="Pfam" id="PF00962"/>
    </source>
</evidence>
<evidence type="ECO:0000256" key="4">
    <source>
        <dbReference type="ARBA" id="ARBA00022801"/>
    </source>
</evidence>
<gene>
    <name evidence="7" type="ORF">NCTC12961_02761</name>
</gene>
<dbReference type="InterPro" id="IPR032466">
    <property type="entry name" value="Metal_Hydrolase"/>
</dbReference>
<dbReference type="PROSITE" id="PS00485">
    <property type="entry name" value="A_DEAMINASE"/>
    <property type="match status" value="1"/>
</dbReference>
<keyword evidence="4" id="KW-0378">Hydrolase</keyword>
<dbReference type="Gene3D" id="3.20.20.140">
    <property type="entry name" value="Metal-dependent hydrolases"/>
    <property type="match status" value="1"/>
</dbReference>
<sequence>MLASINTDDPAVQGIEIEHEYRVAAPQAGLTPAEIRTAQENGLKMAFLSEQEKQALRDKVQG</sequence>
<feature type="domain" description="Adenosine deaminase" evidence="6">
    <location>
        <begin position="3"/>
        <end position="61"/>
    </location>
</feature>
<dbReference type="InterPro" id="IPR006650">
    <property type="entry name" value="A/AMP_deam_AS"/>
</dbReference>
<evidence type="ECO:0000313" key="8">
    <source>
        <dbReference type="Proteomes" id="UP000248897"/>
    </source>
</evidence>
<evidence type="ECO:0000256" key="1">
    <source>
        <dbReference type="ARBA" id="ARBA00001947"/>
    </source>
</evidence>
<dbReference type="EMBL" id="LS483469">
    <property type="protein sequence ID" value="SQI39208.1"/>
    <property type="molecule type" value="Genomic_DNA"/>
</dbReference>
<evidence type="ECO:0000313" key="7">
    <source>
        <dbReference type="EMBL" id="SQI39208.1"/>
    </source>
</evidence>
<accession>A0A2X4UU84</accession>
<dbReference type="GO" id="GO:0009168">
    <property type="term" value="P:purine ribonucleoside monophosphate biosynthetic process"/>
    <property type="evidence" value="ECO:0007669"/>
    <property type="project" value="InterPro"/>
</dbReference>
<keyword evidence="3" id="KW-0479">Metal-binding</keyword>
<comment type="similarity">
    <text evidence="2">Belongs to the metallo-dependent hydrolases superfamily. Adenosine and AMP deaminases family.</text>
</comment>
<evidence type="ECO:0000256" key="3">
    <source>
        <dbReference type="ARBA" id="ARBA00022723"/>
    </source>
</evidence>
<dbReference type="GO" id="GO:0019239">
    <property type="term" value="F:deaminase activity"/>
    <property type="evidence" value="ECO:0007669"/>
    <property type="project" value="InterPro"/>
</dbReference>
<organism evidence="7 8">
    <name type="scientific">Serratia plymuthica</name>
    <dbReference type="NCBI Taxonomy" id="82996"/>
    <lineage>
        <taxon>Bacteria</taxon>
        <taxon>Pseudomonadati</taxon>
        <taxon>Pseudomonadota</taxon>
        <taxon>Gammaproteobacteria</taxon>
        <taxon>Enterobacterales</taxon>
        <taxon>Yersiniaceae</taxon>
        <taxon>Serratia</taxon>
    </lineage>
</organism>
<proteinExistence type="inferred from homology"/>
<evidence type="ECO:0000256" key="5">
    <source>
        <dbReference type="ARBA" id="ARBA00022833"/>
    </source>
</evidence>
<dbReference type="AlphaFoldDB" id="A0A2X4UU84"/>
<protein>
    <submittedName>
        <fullName evidence="7">Adenosine deaminase</fullName>
    </submittedName>
</protein>
<comment type="cofactor">
    <cofactor evidence="1">
        <name>Zn(2+)</name>
        <dbReference type="ChEBI" id="CHEBI:29105"/>
    </cofactor>
</comment>
<dbReference type="InterPro" id="IPR001365">
    <property type="entry name" value="A_deaminase_dom"/>
</dbReference>
<name>A0A2X4UU84_SERPL</name>
<dbReference type="Pfam" id="PF00962">
    <property type="entry name" value="A_deaminase"/>
    <property type="match status" value="1"/>
</dbReference>